<comment type="caution">
    <text evidence="2">The sequence shown here is derived from an EMBL/GenBank/DDBJ whole genome shotgun (WGS) entry which is preliminary data.</text>
</comment>
<feature type="chain" id="PRO_5024388504" evidence="1">
    <location>
        <begin position="20"/>
        <end position="91"/>
    </location>
</feature>
<keyword evidence="1" id="KW-0732">Signal</keyword>
<keyword evidence="3" id="KW-1185">Reference proteome</keyword>
<evidence type="ECO:0000313" key="3">
    <source>
        <dbReference type="Proteomes" id="UP000325684"/>
    </source>
</evidence>
<reference evidence="2 3" key="1">
    <citation type="journal article" date="2019" name="Microorganisms">
        <title>Genome Insights into the Novel Species Microvirga brassicacearum, a Rapeseed Endophyte with Biotechnological Potential.</title>
        <authorList>
            <person name="Jimenez-Gomez A."/>
            <person name="Saati-Santamaria Z."/>
            <person name="Igual J.M."/>
            <person name="Rivas R."/>
            <person name="Mateos P.F."/>
            <person name="Garcia-Fraile P."/>
        </authorList>
    </citation>
    <scope>NUCLEOTIDE SEQUENCE [LARGE SCALE GENOMIC DNA]</scope>
    <source>
        <strain evidence="2 3">CDVBN77</strain>
    </source>
</reference>
<evidence type="ECO:0000256" key="1">
    <source>
        <dbReference type="SAM" id="SignalP"/>
    </source>
</evidence>
<dbReference type="RefSeq" id="WP_150945107.1">
    <property type="nucleotide sequence ID" value="NZ_VCMV01000019.1"/>
</dbReference>
<dbReference type="Proteomes" id="UP000325684">
    <property type="component" value="Unassembled WGS sequence"/>
</dbReference>
<accession>A0A5N3PA99</accession>
<gene>
    <name evidence="2" type="ORF">FEZ63_13055</name>
</gene>
<sequence length="91" mass="10524">MKTALAVVAMVGGWTLAGAFLTPAAAFFGPDARMTDNTLVAQTRWVCDRRGNCTWRGSSRRTFYYGPGNWRHCEYRWRTGRRGPYRERLCW</sequence>
<proteinExistence type="predicted"/>
<protein>
    <submittedName>
        <fullName evidence="2">Uncharacterized protein</fullName>
    </submittedName>
</protein>
<evidence type="ECO:0000313" key="2">
    <source>
        <dbReference type="EMBL" id="KAB0266668.1"/>
    </source>
</evidence>
<dbReference type="OrthoDB" id="8457022at2"/>
<name>A0A5N3PA99_9HYPH</name>
<dbReference type="AlphaFoldDB" id="A0A5N3PA99"/>
<dbReference type="EMBL" id="VCMV01000019">
    <property type="protein sequence ID" value="KAB0266668.1"/>
    <property type="molecule type" value="Genomic_DNA"/>
</dbReference>
<feature type="signal peptide" evidence="1">
    <location>
        <begin position="1"/>
        <end position="19"/>
    </location>
</feature>
<organism evidence="2 3">
    <name type="scientific">Microvirga brassicacearum</name>
    <dbReference type="NCBI Taxonomy" id="2580413"/>
    <lineage>
        <taxon>Bacteria</taxon>
        <taxon>Pseudomonadati</taxon>
        <taxon>Pseudomonadota</taxon>
        <taxon>Alphaproteobacteria</taxon>
        <taxon>Hyphomicrobiales</taxon>
        <taxon>Methylobacteriaceae</taxon>
        <taxon>Microvirga</taxon>
    </lineage>
</organism>